<evidence type="ECO:0000313" key="4">
    <source>
        <dbReference type="EMBL" id="WFD33980.1"/>
    </source>
</evidence>
<reference evidence="4" key="1">
    <citation type="submission" date="2023-03" db="EMBL/GenBank/DDBJ databases">
        <title>Mating type loci evolution in Malassezia.</title>
        <authorList>
            <person name="Coelho M.A."/>
        </authorList>
    </citation>
    <scope>NUCLEOTIDE SEQUENCE</scope>
    <source>
        <strain evidence="4">CBS 11721</strain>
    </source>
</reference>
<dbReference type="PANTHER" id="PTHR11567:SF110">
    <property type="entry name" value="2-PHOSPHOXYLOSE PHOSPHATASE 1"/>
    <property type="match status" value="1"/>
</dbReference>
<gene>
    <name evidence="4" type="ORF">MCUN1_000808</name>
</gene>
<dbReference type="Pfam" id="PF00328">
    <property type="entry name" value="His_Phos_2"/>
    <property type="match status" value="1"/>
</dbReference>
<keyword evidence="5" id="KW-1185">Reference proteome</keyword>
<dbReference type="PROSITE" id="PS00616">
    <property type="entry name" value="HIS_ACID_PHOSPHAT_1"/>
    <property type="match status" value="1"/>
</dbReference>
<evidence type="ECO:0000313" key="5">
    <source>
        <dbReference type="Proteomes" id="UP001219933"/>
    </source>
</evidence>
<dbReference type="InterPro" id="IPR033379">
    <property type="entry name" value="Acid_Pase_AS"/>
</dbReference>
<sequence>MTTTLPRGRGESPGDLAWEDPPGDLKLVQAQYIVRHGERAPVRRRLLQADPPMPVRWNLCHATRQFHHSVLQKGQSADEFVSLHAKIHRTVEYAHEPEPTTGDAGDCLLGELTDLGRVSMLRLGSKLYGLYGERLGLIPRDASQYVPGMFYFRSTYMERTLKSLEQLMTGLFAGHAPTFVPKLYVRNVGEENMLPNVRDCPRLAELIRRFERSAAELYNPQLAALDSVISPHNNGRPPRVDGQPRLSGLIDTIRVAQAHNIPIPEPFKDPETMALMEKAVVQEWFAGYGAADPEVRRQFRSLSIGSFLGSLYSRMEHAANSISPLRLAVYMCHDATLIGILQSLECFNGHWPDFAASIGLELFRGNGHDKPSSTSYPPNPDEPTLASEAPSNYFSVLGFGFGLFIGVALSSHGATSSCMA</sequence>
<dbReference type="InterPro" id="IPR000560">
    <property type="entry name" value="His_Pase_clade-2"/>
</dbReference>
<accession>A0AAF0ERS7</accession>
<dbReference type="SUPFAM" id="SSF53254">
    <property type="entry name" value="Phosphoglycerate mutase-like"/>
    <property type="match status" value="1"/>
</dbReference>
<dbReference type="EMBL" id="CP119877">
    <property type="protein sequence ID" value="WFD33980.1"/>
    <property type="molecule type" value="Genomic_DNA"/>
</dbReference>
<comment type="similarity">
    <text evidence="1">Belongs to the histidine acid phosphatase family.</text>
</comment>
<dbReference type="EC" id="3.1.3.2" evidence="4"/>
<evidence type="ECO:0000256" key="2">
    <source>
        <dbReference type="ARBA" id="ARBA00022801"/>
    </source>
</evidence>
<dbReference type="Gene3D" id="3.40.50.1240">
    <property type="entry name" value="Phosphoglycerate mutase-like"/>
    <property type="match status" value="1"/>
</dbReference>
<dbReference type="GO" id="GO:0003993">
    <property type="term" value="F:acid phosphatase activity"/>
    <property type="evidence" value="ECO:0007669"/>
    <property type="project" value="UniProtKB-EC"/>
</dbReference>
<dbReference type="InterPro" id="IPR050645">
    <property type="entry name" value="Histidine_acid_phosphatase"/>
</dbReference>
<dbReference type="Proteomes" id="UP001219933">
    <property type="component" value="Chromosome 1"/>
</dbReference>
<organism evidence="4 5">
    <name type="scientific">Malassezia cuniculi</name>
    <dbReference type="NCBI Taxonomy" id="948313"/>
    <lineage>
        <taxon>Eukaryota</taxon>
        <taxon>Fungi</taxon>
        <taxon>Dikarya</taxon>
        <taxon>Basidiomycota</taxon>
        <taxon>Ustilaginomycotina</taxon>
        <taxon>Malasseziomycetes</taxon>
        <taxon>Malasseziales</taxon>
        <taxon>Malasseziaceae</taxon>
        <taxon>Malassezia</taxon>
    </lineage>
</organism>
<dbReference type="InterPro" id="IPR029033">
    <property type="entry name" value="His_PPase_superfam"/>
</dbReference>
<evidence type="ECO:0000256" key="3">
    <source>
        <dbReference type="SAM" id="MobiDB-lite"/>
    </source>
</evidence>
<keyword evidence="2 4" id="KW-0378">Hydrolase</keyword>
<dbReference type="AlphaFoldDB" id="A0AAF0ERS7"/>
<evidence type="ECO:0000256" key="1">
    <source>
        <dbReference type="ARBA" id="ARBA00005375"/>
    </source>
</evidence>
<feature type="region of interest" description="Disordered" evidence="3">
    <location>
        <begin position="1"/>
        <end position="22"/>
    </location>
</feature>
<proteinExistence type="inferred from homology"/>
<protein>
    <submittedName>
        <fullName evidence="4">Acid phosphatase</fullName>
        <ecNumber evidence="4">3.1.3.2</ecNumber>
    </submittedName>
</protein>
<name>A0AAF0ERS7_9BASI</name>
<dbReference type="PANTHER" id="PTHR11567">
    <property type="entry name" value="ACID PHOSPHATASE-RELATED"/>
    <property type="match status" value="1"/>
</dbReference>